<feature type="domain" description="NB-ARC" evidence="2">
    <location>
        <begin position="77"/>
        <end position="117"/>
    </location>
</feature>
<dbReference type="Proteomes" id="UP001630127">
    <property type="component" value="Unassembled WGS sequence"/>
</dbReference>
<sequence>MEVAYKAELVIHYIMVGSKTECLDTVVGDIKLMKIEDQDMNEKMRHDSETQNVSKNSTQMASQDSTPALNEILVGLDDEVKTIIDRLTRGSKKLDIVSIVGMPGLGKTTLANKVYNHPSI</sequence>
<dbReference type="PANTHER" id="PTHR19338">
    <property type="entry name" value="TRANSLOCASE OF INNER MITOCHONDRIAL MEMBRANE 13 HOMOLOG"/>
    <property type="match status" value="1"/>
</dbReference>
<accession>A0ABD2ZC18</accession>
<dbReference type="InterPro" id="IPR027417">
    <property type="entry name" value="P-loop_NTPase"/>
</dbReference>
<dbReference type="AlphaFoldDB" id="A0ABD2ZC18"/>
<dbReference type="Pfam" id="PF00931">
    <property type="entry name" value="NB-ARC"/>
    <property type="match status" value="1"/>
</dbReference>
<dbReference type="Gene3D" id="3.40.50.300">
    <property type="entry name" value="P-loop containing nucleotide triphosphate hydrolases"/>
    <property type="match status" value="1"/>
</dbReference>
<protein>
    <recommendedName>
        <fullName evidence="2">NB-ARC domain-containing protein</fullName>
    </recommendedName>
</protein>
<feature type="compositionally biased region" description="Polar residues" evidence="1">
    <location>
        <begin position="50"/>
        <end position="64"/>
    </location>
</feature>
<feature type="region of interest" description="Disordered" evidence="1">
    <location>
        <begin position="41"/>
        <end position="64"/>
    </location>
</feature>
<comment type="caution">
    <text evidence="3">The sequence shown here is derived from an EMBL/GenBank/DDBJ whole genome shotgun (WGS) entry which is preliminary data.</text>
</comment>
<evidence type="ECO:0000259" key="2">
    <source>
        <dbReference type="Pfam" id="PF00931"/>
    </source>
</evidence>
<evidence type="ECO:0000256" key="1">
    <source>
        <dbReference type="SAM" id="MobiDB-lite"/>
    </source>
</evidence>
<dbReference type="SUPFAM" id="SSF52540">
    <property type="entry name" value="P-loop containing nucleoside triphosphate hydrolases"/>
    <property type="match status" value="1"/>
</dbReference>
<proteinExistence type="predicted"/>
<dbReference type="PANTHER" id="PTHR19338:SF73">
    <property type="entry name" value="DISEASE RESISTANCE PROTEIN RGA2-LIKE"/>
    <property type="match status" value="1"/>
</dbReference>
<organism evidence="3 4">
    <name type="scientific">Cinchona calisaya</name>
    <dbReference type="NCBI Taxonomy" id="153742"/>
    <lineage>
        <taxon>Eukaryota</taxon>
        <taxon>Viridiplantae</taxon>
        <taxon>Streptophyta</taxon>
        <taxon>Embryophyta</taxon>
        <taxon>Tracheophyta</taxon>
        <taxon>Spermatophyta</taxon>
        <taxon>Magnoliopsida</taxon>
        <taxon>eudicotyledons</taxon>
        <taxon>Gunneridae</taxon>
        <taxon>Pentapetalae</taxon>
        <taxon>asterids</taxon>
        <taxon>lamiids</taxon>
        <taxon>Gentianales</taxon>
        <taxon>Rubiaceae</taxon>
        <taxon>Cinchonoideae</taxon>
        <taxon>Cinchoneae</taxon>
        <taxon>Cinchona</taxon>
    </lineage>
</organism>
<evidence type="ECO:0000313" key="4">
    <source>
        <dbReference type="Proteomes" id="UP001630127"/>
    </source>
</evidence>
<reference evidence="3 4" key="1">
    <citation type="submission" date="2024-11" db="EMBL/GenBank/DDBJ databases">
        <title>A near-complete genome assembly of Cinchona calisaya.</title>
        <authorList>
            <person name="Lian D.C."/>
            <person name="Zhao X.W."/>
            <person name="Wei L."/>
        </authorList>
    </citation>
    <scope>NUCLEOTIDE SEQUENCE [LARGE SCALE GENOMIC DNA]</scope>
    <source>
        <tissue evidence="3">Nenye</tissue>
    </source>
</reference>
<dbReference type="InterPro" id="IPR002182">
    <property type="entry name" value="NB-ARC"/>
</dbReference>
<name>A0ABD2ZC18_9GENT</name>
<evidence type="ECO:0000313" key="3">
    <source>
        <dbReference type="EMBL" id="KAL3515657.1"/>
    </source>
</evidence>
<dbReference type="EMBL" id="JBJUIK010000010">
    <property type="protein sequence ID" value="KAL3515657.1"/>
    <property type="molecule type" value="Genomic_DNA"/>
</dbReference>
<gene>
    <name evidence="3" type="ORF">ACH5RR_022559</name>
</gene>
<keyword evidence="4" id="KW-1185">Reference proteome</keyword>